<reference evidence="1" key="1">
    <citation type="submission" date="2020-06" db="EMBL/GenBank/DDBJ databases">
        <authorList>
            <person name="Li T."/>
            <person name="Hu X."/>
            <person name="Zhang T."/>
            <person name="Song X."/>
            <person name="Zhang H."/>
            <person name="Dai N."/>
            <person name="Sheng W."/>
            <person name="Hou X."/>
            <person name="Wei L."/>
        </authorList>
    </citation>
    <scope>NUCLEOTIDE SEQUENCE</scope>
    <source>
        <strain evidence="1">G01</strain>
        <tissue evidence="1">Leaf</tissue>
    </source>
</reference>
<reference evidence="1" key="2">
    <citation type="journal article" date="2024" name="Plant">
        <title>Genomic evolution and insights into agronomic trait innovations of Sesamum species.</title>
        <authorList>
            <person name="Miao H."/>
            <person name="Wang L."/>
            <person name="Qu L."/>
            <person name="Liu H."/>
            <person name="Sun Y."/>
            <person name="Le M."/>
            <person name="Wang Q."/>
            <person name="Wei S."/>
            <person name="Zheng Y."/>
            <person name="Lin W."/>
            <person name="Duan Y."/>
            <person name="Cao H."/>
            <person name="Xiong S."/>
            <person name="Wang X."/>
            <person name="Wei L."/>
            <person name="Li C."/>
            <person name="Ma Q."/>
            <person name="Ju M."/>
            <person name="Zhao R."/>
            <person name="Li G."/>
            <person name="Mu C."/>
            <person name="Tian Q."/>
            <person name="Mei H."/>
            <person name="Zhang T."/>
            <person name="Gao T."/>
            <person name="Zhang H."/>
        </authorList>
    </citation>
    <scope>NUCLEOTIDE SEQUENCE</scope>
    <source>
        <strain evidence="1">G01</strain>
    </source>
</reference>
<accession>A0AAW2NZI7</accession>
<dbReference type="PANTHER" id="PTHR33710:SF71">
    <property type="entry name" value="ENDONUCLEASE_EXONUCLEASE_PHOSPHATASE DOMAIN-CONTAINING PROTEIN"/>
    <property type="match status" value="1"/>
</dbReference>
<name>A0AAW2NZI7_9LAMI</name>
<sequence length="207" mass="23662">KGGGLALLQQKSVEVQLQSFFCFHIDVSVRVEDVTDWWRFSGVYGEPNDPFTIRERLDRACANSAWSQVFPNAKVSHGASPYSDHLLVIIKLCPVLRWDLSGGRKCFHSEAAWLQDRACEDIVTCTWTSSGTFFSENLLRDKVVEVSARLAGWGRLFGRQARDKITKLERALMTDHQSVLTEEGKARRARDKEDITKLILQEEVFWK</sequence>
<feature type="non-terminal residue" evidence="1">
    <location>
        <position position="1"/>
    </location>
</feature>
<gene>
    <name evidence="1" type="ORF">Sangu_1037700</name>
</gene>
<comment type="caution">
    <text evidence="1">The sequence shown here is derived from an EMBL/GenBank/DDBJ whole genome shotgun (WGS) entry which is preliminary data.</text>
</comment>
<protein>
    <submittedName>
        <fullName evidence="1">Uncharacterized protein</fullName>
    </submittedName>
</protein>
<organism evidence="1">
    <name type="scientific">Sesamum angustifolium</name>
    <dbReference type="NCBI Taxonomy" id="2727405"/>
    <lineage>
        <taxon>Eukaryota</taxon>
        <taxon>Viridiplantae</taxon>
        <taxon>Streptophyta</taxon>
        <taxon>Embryophyta</taxon>
        <taxon>Tracheophyta</taxon>
        <taxon>Spermatophyta</taxon>
        <taxon>Magnoliopsida</taxon>
        <taxon>eudicotyledons</taxon>
        <taxon>Gunneridae</taxon>
        <taxon>Pentapetalae</taxon>
        <taxon>asterids</taxon>
        <taxon>lamiids</taxon>
        <taxon>Lamiales</taxon>
        <taxon>Pedaliaceae</taxon>
        <taxon>Sesamum</taxon>
    </lineage>
</organism>
<dbReference type="EMBL" id="JACGWK010000006">
    <property type="protein sequence ID" value="KAL0348099.1"/>
    <property type="molecule type" value="Genomic_DNA"/>
</dbReference>
<dbReference type="PANTHER" id="PTHR33710">
    <property type="entry name" value="BNAC02G09200D PROTEIN"/>
    <property type="match status" value="1"/>
</dbReference>
<evidence type="ECO:0000313" key="1">
    <source>
        <dbReference type="EMBL" id="KAL0348099.1"/>
    </source>
</evidence>
<dbReference type="AlphaFoldDB" id="A0AAW2NZI7"/>
<proteinExistence type="predicted"/>